<name>A0A7W0HLL2_9BACT</name>
<proteinExistence type="predicted"/>
<evidence type="ECO:0000313" key="2">
    <source>
        <dbReference type="EMBL" id="MBA2882454.1"/>
    </source>
</evidence>
<dbReference type="AlphaFoldDB" id="A0A7W0HLL2"/>
<feature type="chain" id="PRO_5030708415" evidence="1">
    <location>
        <begin position="25"/>
        <end position="106"/>
    </location>
</feature>
<protein>
    <submittedName>
        <fullName evidence="2">Uncharacterized protein</fullName>
    </submittedName>
</protein>
<accession>A0A7W0HLL2</accession>
<dbReference type="EMBL" id="JACDUS010000009">
    <property type="protein sequence ID" value="MBA2882454.1"/>
    <property type="molecule type" value="Genomic_DNA"/>
</dbReference>
<reference evidence="2 3" key="1">
    <citation type="submission" date="2020-07" db="EMBL/GenBank/DDBJ databases">
        <title>Genomic Encyclopedia of Type Strains, Phase IV (KMG-IV): sequencing the most valuable type-strain genomes for metagenomic binning, comparative biology and taxonomic classification.</title>
        <authorList>
            <person name="Goeker M."/>
        </authorList>
    </citation>
    <scope>NUCLEOTIDE SEQUENCE [LARGE SCALE GENOMIC DNA]</scope>
    <source>
        <strain evidence="2 3">DSM 17721</strain>
    </source>
</reference>
<dbReference type="Proteomes" id="UP000525298">
    <property type="component" value="Unassembled WGS sequence"/>
</dbReference>
<evidence type="ECO:0000256" key="1">
    <source>
        <dbReference type="SAM" id="SignalP"/>
    </source>
</evidence>
<gene>
    <name evidence="2" type="ORF">HNR65_002801</name>
</gene>
<keyword evidence="1" id="KW-0732">Signal</keyword>
<feature type="signal peptide" evidence="1">
    <location>
        <begin position="1"/>
        <end position="24"/>
    </location>
</feature>
<keyword evidence="3" id="KW-1185">Reference proteome</keyword>
<evidence type="ECO:0000313" key="3">
    <source>
        <dbReference type="Proteomes" id="UP000525298"/>
    </source>
</evidence>
<comment type="caution">
    <text evidence="2">The sequence shown here is derived from an EMBL/GenBank/DDBJ whole genome shotgun (WGS) entry which is preliminary data.</text>
</comment>
<dbReference type="RefSeq" id="WP_181552084.1">
    <property type="nucleotide sequence ID" value="NZ_JACDUS010000009.1"/>
</dbReference>
<organism evidence="2 3">
    <name type="scientific">Desulfosalsimonas propionicica</name>
    <dbReference type="NCBI Taxonomy" id="332175"/>
    <lineage>
        <taxon>Bacteria</taxon>
        <taxon>Pseudomonadati</taxon>
        <taxon>Thermodesulfobacteriota</taxon>
        <taxon>Desulfobacteria</taxon>
        <taxon>Desulfobacterales</taxon>
        <taxon>Desulfosalsimonadaceae</taxon>
        <taxon>Desulfosalsimonas</taxon>
    </lineage>
</organism>
<sequence length="106" mass="11227">MQKTRWTALMGFILILAASGPALAHTPVCSCYGIGDGTVVCEGGFSDGSSAAGVEVRVVAEDGKVLEKGKMNDFSEFEFDQPEVPYTVIFDAGKGHEVEIPGEKID</sequence>